<dbReference type="Proteomes" id="UP000184432">
    <property type="component" value="Unassembled WGS sequence"/>
</dbReference>
<reference evidence="2" key="1">
    <citation type="submission" date="2016-11" db="EMBL/GenBank/DDBJ databases">
        <authorList>
            <person name="Varghese N."/>
            <person name="Submissions S."/>
        </authorList>
    </citation>
    <scope>NUCLEOTIDE SEQUENCE [LARGE SCALE GENOMIC DNA]</scope>
    <source>
        <strain evidence="2">DSM 22623</strain>
    </source>
</reference>
<gene>
    <name evidence="1" type="ORF">SAMN04488508_10939</name>
</gene>
<name>A0A1M6JFB2_9FLAO</name>
<proteinExistence type="predicted"/>
<accession>A0A1M6JFB2</accession>
<dbReference type="InterPro" id="IPR008969">
    <property type="entry name" value="CarboxyPept-like_regulatory"/>
</dbReference>
<dbReference type="EMBL" id="FQYP01000009">
    <property type="protein sequence ID" value="SHJ45399.1"/>
    <property type="molecule type" value="Genomic_DNA"/>
</dbReference>
<protein>
    <submittedName>
        <fullName evidence="1">Uncharacterized protein</fullName>
    </submittedName>
</protein>
<dbReference type="SUPFAM" id="SSF49464">
    <property type="entry name" value="Carboxypeptidase regulatory domain-like"/>
    <property type="match status" value="1"/>
</dbReference>
<evidence type="ECO:0000313" key="1">
    <source>
        <dbReference type="EMBL" id="SHJ45399.1"/>
    </source>
</evidence>
<dbReference type="AlphaFoldDB" id="A0A1M6JFB2"/>
<keyword evidence="2" id="KW-1185">Reference proteome</keyword>
<evidence type="ECO:0000313" key="2">
    <source>
        <dbReference type="Proteomes" id="UP000184432"/>
    </source>
</evidence>
<organism evidence="1 2">
    <name type="scientific">Aquimarina spongiae</name>
    <dbReference type="NCBI Taxonomy" id="570521"/>
    <lineage>
        <taxon>Bacteria</taxon>
        <taxon>Pseudomonadati</taxon>
        <taxon>Bacteroidota</taxon>
        <taxon>Flavobacteriia</taxon>
        <taxon>Flavobacteriales</taxon>
        <taxon>Flavobacteriaceae</taxon>
        <taxon>Aquimarina</taxon>
    </lineage>
</organism>
<sequence>MKQFSCPTNAIQVPMKTSSKKVKVIDIQGNPLEGVHVISEVSNFATITNALGTAMVQYQGGENIMFSHLGKETKVVPVNQITSDIILEDSIEALDDVIIISKPKPKTSSMWLWGLLVVGGILVMRNSQNQPKKVNL</sequence>
<dbReference type="STRING" id="570521.SAMN04488508_10939"/>
<dbReference type="RefSeq" id="WP_073319706.1">
    <property type="nucleotide sequence ID" value="NZ_FQYP01000009.1"/>
</dbReference>